<dbReference type="EMBL" id="JADCKB010000021">
    <property type="protein sequence ID" value="MBE5040722.1"/>
    <property type="molecule type" value="Genomic_DNA"/>
</dbReference>
<keyword evidence="9" id="KW-0812">Transmembrane</keyword>
<name>A0A9D5R971_9FIRM</name>
<dbReference type="Pfam" id="PF02518">
    <property type="entry name" value="HATPase_c"/>
    <property type="match status" value="1"/>
</dbReference>
<dbReference type="GO" id="GO:0000160">
    <property type="term" value="P:phosphorelay signal transduction system"/>
    <property type="evidence" value="ECO:0007669"/>
    <property type="project" value="UniProtKB-KW"/>
</dbReference>
<organism evidence="11 12">
    <name type="scientific">Ructibacterium gallinarum</name>
    <dbReference type="NCBI Taxonomy" id="2779355"/>
    <lineage>
        <taxon>Bacteria</taxon>
        <taxon>Bacillati</taxon>
        <taxon>Bacillota</taxon>
        <taxon>Clostridia</taxon>
        <taxon>Eubacteriales</taxon>
        <taxon>Oscillospiraceae</taxon>
        <taxon>Ructibacterium</taxon>
    </lineage>
</organism>
<dbReference type="InterPro" id="IPR005467">
    <property type="entry name" value="His_kinase_dom"/>
</dbReference>
<dbReference type="PANTHER" id="PTHR43065:SF10">
    <property type="entry name" value="PEROXIDE STRESS-ACTIVATED HISTIDINE KINASE MAK3"/>
    <property type="match status" value="1"/>
</dbReference>
<evidence type="ECO:0000256" key="6">
    <source>
        <dbReference type="ARBA" id="ARBA00022777"/>
    </source>
</evidence>
<dbReference type="PROSITE" id="PS50109">
    <property type="entry name" value="HIS_KIN"/>
    <property type="match status" value="1"/>
</dbReference>
<dbReference type="SMART" id="SM00387">
    <property type="entry name" value="HATPase_c"/>
    <property type="match status" value="1"/>
</dbReference>
<comment type="catalytic activity">
    <reaction evidence="1">
        <text>ATP + protein L-histidine = ADP + protein N-phospho-L-histidine.</text>
        <dbReference type="EC" id="2.7.13.3"/>
    </reaction>
</comment>
<dbReference type="GO" id="GO:0005524">
    <property type="term" value="F:ATP binding"/>
    <property type="evidence" value="ECO:0007669"/>
    <property type="project" value="UniProtKB-KW"/>
</dbReference>
<evidence type="ECO:0000313" key="12">
    <source>
        <dbReference type="Proteomes" id="UP000806542"/>
    </source>
</evidence>
<evidence type="ECO:0000256" key="1">
    <source>
        <dbReference type="ARBA" id="ARBA00000085"/>
    </source>
</evidence>
<keyword evidence="9" id="KW-1133">Transmembrane helix</keyword>
<evidence type="ECO:0000256" key="4">
    <source>
        <dbReference type="ARBA" id="ARBA00022679"/>
    </source>
</evidence>
<dbReference type="InterPro" id="IPR004358">
    <property type="entry name" value="Sig_transdc_His_kin-like_C"/>
</dbReference>
<protein>
    <recommendedName>
        <fullName evidence="2">histidine kinase</fullName>
        <ecNumber evidence="2">2.7.13.3</ecNumber>
    </recommendedName>
</protein>
<keyword evidence="5" id="KW-0547">Nucleotide-binding</keyword>
<dbReference type="InterPro" id="IPR003594">
    <property type="entry name" value="HATPase_dom"/>
</dbReference>
<evidence type="ECO:0000256" key="2">
    <source>
        <dbReference type="ARBA" id="ARBA00012438"/>
    </source>
</evidence>
<keyword evidence="6 11" id="KW-0418">Kinase</keyword>
<evidence type="ECO:0000313" key="11">
    <source>
        <dbReference type="EMBL" id="MBE5040722.1"/>
    </source>
</evidence>
<dbReference type="RefSeq" id="WP_226393277.1">
    <property type="nucleotide sequence ID" value="NZ_JADCKB010000021.1"/>
</dbReference>
<accession>A0A9D5R971</accession>
<dbReference type="GO" id="GO:0004673">
    <property type="term" value="F:protein histidine kinase activity"/>
    <property type="evidence" value="ECO:0007669"/>
    <property type="project" value="UniProtKB-EC"/>
</dbReference>
<sequence length="378" mass="43561">MAIPPIVLLIWADPETAEYAHIFTYHSAWLSNIVLIVNKIWEMVYFIYLFIPAAAAFYVMFKAKIFTKKKLFFVMGICTLVISAVIYYFFVLGIYRPIFFSVVGFAKLPVYFDGRQLEMLAYICIFVAVVIGVYLTLMIVYKYKRNASKEFTKVMKKNLELQLHAYKNAFIAVEQRLSLAELYLEKEKFDAVKEHLSMGKKISSQYQQTLNRNLKLLRNVEEKFVCVDLRECIESALRIIDVSKMKLTRHYGNEATYVRGVKFHLTEVFVNLFKNAVTAMTGCDRAPELDISVIHDDGYYMVEITDNGIGINKADRKKIFDLFYSSKGENGTGVGLYYVKRIVEAHGGEVRVISKEEGYTTFQIVLLEYEGGKKHGEN</sequence>
<dbReference type="PANTHER" id="PTHR43065">
    <property type="entry name" value="SENSOR HISTIDINE KINASE"/>
    <property type="match status" value="1"/>
</dbReference>
<evidence type="ECO:0000259" key="10">
    <source>
        <dbReference type="PROSITE" id="PS50109"/>
    </source>
</evidence>
<keyword evidence="8" id="KW-0902">Two-component regulatory system</keyword>
<dbReference type="SUPFAM" id="SSF55874">
    <property type="entry name" value="ATPase domain of HSP90 chaperone/DNA topoisomerase II/histidine kinase"/>
    <property type="match status" value="1"/>
</dbReference>
<feature type="transmembrane region" description="Helical" evidence="9">
    <location>
        <begin position="119"/>
        <end position="141"/>
    </location>
</feature>
<comment type="caution">
    <text evidence="11">The sequence shown here is derived from an EMBL/GenBank/DDBJ whole genome shotgun (WGS) entry which is preliminary data.</text>
</comment>
<keyword evidence="3" id="KW-0597">Phosphoprotein</keyword>
<keyword evidence="7" id="KW-0067">ATP-binding</keyword>
<evidence type="ECO:0000256" key="7">
    <source>
        <dbReference type="ARBA" id="ARBA00022840"/>
    </source>
</evidence>
<gene>
    <name evidence="11" type="ORF">INF28_09650</name>
</gene>
<evidence type="ECO:0000256" key="3">
    <source>
        <dbReference type="ARBA" id="ARBA00022553"/>
    </source>
</evidence>
<dbReference type="PRINTS" id="PR00344">
    <property type="entry name" value="BCTRLSENSOR"/>
</dbReference>
<proteinExistence type="predicted"/>
<dbReference type="EC" id="2.7.13.3" evidence="2"/>
<evidence type="ECO:0000256" key="9">
    <source>
        <dbReference type="SAM" id="Phobius"/>
    </source>
</evidence>
<feature type="transmembrane region" description="Helical" evidence="9">
    <location>
        <begin position="73"/>
        <end position="99"/>
    </location>
</feature>
<dbReference type="AlphaFoldDB" id="A0A9D5R971"/>
<evidence type="ECO:0000256" key="8">
    <source>
        <dbReference type="ARBA" id="ARBA00023012"/>
    </source>
</evidence>
<feature type="domain" description="Histidine kinase" evidence="10">
    <location>
        <begin position="170"/>
        <end position="370"/>
    </location>
</feature>
<dbReference type="Gene3D" id="3.30.565.10">
    <property type="entry name" value="Histidine kinase-like ATPase, C-terminal domain"/>
    <property type="match status" value="1"/>
</dbReference>
<keyword evidence="12" id="KW-1185">Reference proteome</keyword>
<reference evidence="11" key="1">
    <citation type="submission" date="2020-10" db="EMBL/GenBank/DDBJ databases">
        <title>ChiBAC.</title>
        <authorList>
            <person name="Zenner C."/>
            <person name="Hitch T.C.A."/>
            <person name="Clavel T."/>
        </authorList>
    </citation>
    <scope>NUCLEOTIDE SEQUENCE</scope>
    <source>
        <strain evidence="11">DSM 107454</strain>
    </source>
</reference>
<keyword evidence="4" id="KW-0808">Transferase</keyword>
<dbReference type="InterPro" id="IPR036890">
    <property type="entry name" value="HATPase_C_sf"/>
</dbReference>
<dbReference type="Proteomes" id="UP000806542">
    <property type="component" value="Unassembled WGS sequence"/>
</dbReference>
<evidence type="ECO:0000256" key="5">
    <source>
        <dbReference type="ARBA" id="ARBA00022741"/>
    </source>
</evidence>
<keyword evidence="9" id="KW-0472">Membrane</keyword>
<feature type="transmembrane region" description="Helical" evidence="9">
    <location>
        <begin position="43"/>
        <end position="61"/>
    </location>
</feature>